<keyword evidence="1 5" id="KW-0413">Isomerase</keyword>
<keyword evidence="3" id="KW-0812">Transmembrane</keyword>
<sequence length="511" mass="58316">MPSKSKDHKDHIDKPNVVEKKRDQHPMLWAFSVFILVLIVVTFVGAPAISHFGSQRGSIVFGSWNGEPIEYRPDNYLSRQRDMVAKRYQAMFQQSQGQDNIDWQLFQVWNGAFELTVIHSAIMEEAQKSGLQVSDERVDRALTYYEGYWENGKFSPEAYRNTSSSEKFSVRNYYHESLIHQQWVSDVFSTHSSSAEKAFLLSLASPERNFRFVNWDLNSYPAEKVAEYGRQTGDLFAEGSFSRISLKDDKKSAEAVLKQLREETSTFEELATAHSTDIYADKGGEMGYVMRYALQSDISNDKDLDEVFSLAPGEASGLVETPYGWAIYRSNGPIRDADFTNDETIDKVRSYMLVNDRGIVEDYFLDLGKTFGESAEKSSFSETSDTMGLTEHLTDYFPINFGSVGFLKVIRTLDNSNYLQSIGSNDRILKLLFSLEPEGVSEPQVVGNSVIVFQMIDERDAPQTVKDTIDQRYRSVITNMTDDRVRRLFLGSKKLENNFMEVFSTRILNRG</sequence>
<keyword evidence="3" id="KW-0472">Membrane</keyword>
<accession>E1R6D8</accession>
<protein>
    <submittedName>
        <fullName evidence="5">PpiC-type peptidyl-prolyl cis-trans isomerase</fullName>
    </submittedName>
</protein>
<evidence type="ECO:0000313" key="6">
    <source>
        <dbReference type="Proteomes" id="UP000002318"/>
    </source>
</evidence>
<dbReference type="RefSeq" id="WP_013254420.1">
    <property type="nucleotide sequence ID" value="NC_014364.1"/>
</dbReference>
<keyword evidence="1" id="KW-0697">Rotamase</keyword>
<gene>
    <name evidence="5" type="ordered locus">Spirs_1830</name>
</gene>
<dbReference type="InterPro" id="IPR027304">
    <property type="entry name" value="Trigger_fact/SurA_dom_sf"/>
</dbReference>
<dbReference type="Pfam" id="PF00639">
    <property type="entry name" value="Rotamase"/>
    <property type="match status" value="1"/>
</dbReference>
<evidence type="ECO:0000259" key="4">
    <source>
        <dbReference type="PROSITE" id="PS50198"/>
    </source>
</evidence>
<feature type="coiled-coil region" evidence="2">
    <location>
        <begin position="243"/>
        <end position="270"/>
    </location>
</feature>
<dbReference type="PANTHER" id="PTHR47245:SF2">
    <property type="entry name" value="PEPTIDYL-PROLYL CIS-TRANS ISOMERASE HP_0175-RELATED"/>
    <property type="match status" value="1"/>
</dbReference>
<dbReference type="InterPro" id="IPR000297">
    <property type="entry name" value="PPIase_PpiC"/>
</dbReference>
<dbReference type="STRING" id="573413.Spirs_1830"/>
<evidence type="ECO:0000256" key="2">
    <source>
        <dbReference type="SAM" id="Coils"/>
    </source>
</evidence>
<dbReference type="EMBL" id="CP002116">
    <property type="protein sequence ID" value="ADK80956.1"/>
    <property type="molecule type" value="Genomic_DNA"/>
</dbReference>
<dbReference type="OrthoDB" id="362685at2"/>
<dbReference type="KEGG" id="ssm:Spirs_1830"/>
<proteinExistence type="predicted"/>
<dbReference type="InterPro" id="IPR050245">
    <property type="entry name" value="PrsA_foldase"/>
</dbReference>
<reference evidence="5 6" key="1">
    <citation type="journal article" date="2010" name="Stand. Genomic Sci.">
        <title>Complete genome sequence of Spirochaeta smaragdinae type strain (SEBR 4228).</title>
        <authorList>
            <person name="Mavromatis K."/>
            <person name="Yasawong M."/>
            <person name="Chertkov O."/>
            <person name="Lapidus A."/>
            <person name="Lucas S."/>
            <person name="Nolan M."/>
            <person name="Del Rio T.G."/>
            <person name="Tice H."/>
            <person name="Cheng J.F."/>
            <person name="Pitluck S."/>
            <person name="Liolios K."/>
            <person name="Ivanova N."/>
            <person name="Tapia R."/>
            <person name="Han C."/>
            <person name="Bruce D."/>
            <person name="Goodwin L."/>
            <person name="Pati A."/>
            <person name="Chen A."/>
            <person name="Palaniappan K."/>
            <person name="Land M."/>
            <person name="Hauser L."/>
            <person name="Chang Y.J."/>
            <person name="Jeffries C.D."/>
            <person name="Detter J.C."/>
            <person name="Rohde M."/>
            <person name="Brambilla E."/>
            <person name="Spring S."/>
            <person name="Goker M."/>
            <person name="Sikorski J."/>
            <person name="Woyke T."/>
            <person name="Bristow J."/>
            <person name="Eisen J.A."/>
            <person name="Markowitz V."/>
            <person name="Hugenholtz P."/>
            <person name="Klenk H.P."/>
            <person name="Kyrpides N.C."/>
        </authorList>
    </citation>
    <scope>NUCLEOTIDE SEQUENCE [LARGE SCALE GENOMIC DNA]</scope>
    <source>
        <strain evidence="6">DSM 11293 / JCM 15392 / SEBR 4228</strain>
    </source>
</reference>
<dbReference type="InterPro" id="IPR046357">
    <property type="entry name" value="PPIase_dom_sf"/>
</dbReference>
<keyword evidence="3" id="KW-1133">Transmembrane helix</keyword>
<dbReference type="SUPFAM" id="SSF109998">
    <property type="entry name" value="Triger factor/SurA peptide-binding domain-like"/>
    <property type="match status" value="1"/>
</dbReference>
<evidence type="ECO:0000256" key="1">
    <source>
        <dbReference type="PROSITE-ProRule" id="PRU00278"/>
    </source>
</evidence>
<name>E1R6D8_SEDSS</name>
<feature type="domain" description="PpiC" evidence="4">
    <location>
        <begin position="236"/>
        <end position="332"/>
    </location>
</feature>
<dbReference type="Proteomes" id="UP000002318">
    <property type="component" value="Chromosome"/>
</dbReference>
<dbReference type="GO" id="GO:0003755">
    <property type="term" value="F:peptidyl-prolyl cis-trans isomerase activity"/>
    <property type="evidence" value="ECO:0007669"/>
    <property type="project" value="UniProtKB-KW"/>
</dbReference>
<evidence type="ECO:0000313" key="5">
    <source>
        <dbReference type="EMBL" id="ADK80956.1"/>
    </source>
</evidence>
<feature type="transmembrane region" description="Helical" evidence="3">
    <location>
        <begin position="28"/>
        <end position="49"/>
    </location>
</feature>
<dbReference type="HOGENOM" id="CLU_038047_0_0_12"/>
<dbReference type="PROSITE" id="PS50198">
    <property type="entry name" value="PPIC_PPIASE_2"/>
    <property type="match status" value="1"/>
</dbReference>
<dbReference type="PANTHER" id="PTHR47245">
    <property type="entry name" value="PEPTIDYLPROLYL ISOMERASE"/>
    <property type="match status" value="1"/>
</dbReference>
<dbReference type="SUPFAM" id="SSF54534">
    <property type="entry name" value="FKBP-like"/>
    <property type="match status" value="1"/>
</dbReference>
<organism evidence="5 6">
    <name type="scientific">Sediminispirochaeta smaragdinae (strain DSM 11293 / JCM 15392 / SEBR 4228)</name>
    <name type="common">Spirochaeta smaragdinae</name>
    <dbReference type="NCBI Taxonomy" id="573413"/>
    <lineage>
        <taxon>Bacteria</taxon>
        <taxon>Pseudomonadati</taxon>
        <taxon>Spirochaetota</taxon>
        <taxon>Spirochaetia</taxon>
        <taxon>Spirochaetales</taxon>
        <taxon>Spirochaetaceae</taxon>
        <taxon>Sediminispirochaeta</taxon>
    </lineage>
</organism>
<dbReference type="Pfam" id="PF13624">
    <property type="entry name" value="SurA_N_3"/>
    <property type="match status" value="1"/>
</dbReference>
<keyword evidence="2" id="KW-0175">Coiled coil</keyword>
<dbReference type="Gene3D" id="3.10.50.40">
    <property type="match status" value="1"/>
</dbReference>
<dbReference type="eggNOG" id="COG0760">
    <property type="taxonomic scope" value="Bacteria"/>
</dbReference>
<keyword evidence="6" id="KW-1185">Reference proteome</keyword>
<dbReference type="AlphaFoldDB" id="E1R6D8"/>
<evidence type="ECO:0000256" key="3">
    <source>
        <dbReference type="SAM" id="Phobius"/>
    </source>
</evidence>